<gene>
    <name evidence="2" type="ORF">QVD17_17149</name>
</gene>
<dbReference type="Proteomes" id="UP001229421">
    <property type="component" value="Unassembled WGS sequence"/>
</dbReference>
<evidence type="ECO:0000313" key="3">
    <source>
        <dbReference type="Proteomes" id="UP001229421"/>
    </source>
</evidence>
<feature type="compositionally biased region" description="Basic and acidic residues" evidence="1">
    <location>
        <begin position="48"/>
        <end position="75"/>
    </location>
</feature>
<dbReference type="AlphaFoldDB" id="A0AAD8KSK7"/>
<keyword evidence="3" id="KW-1185">Reference proteome</keyword>
<dbReference type="EMBL" id="JAUHHV010000004">
    <property type="protein sequence ID" value="KAK1428317.1"/>
    <property type="molecule type" value="Genomic_DNA"/>
</dbReference>
<accession>A0AAD8KSK7</accession>
<organism evidence="2 3">
    <name type="scientific">Tagetes erecta</name>
    <name type="common">African marigold</name>
    <dbReference type="NCBI Taxonomy" id="13708"/>
    <lineage>
        <taxon>Eukaryota</taxon>
        <taxon>Viridiplantae</taxon>
        <taxon>Streptophyta</taxon>
        <taxon>Embryophyta</taxon>
        <taxon>Tracheophyta</taxon>
        <taxon>Spermatophyta</taxon>
        <taxon>Magnoliopsida</taxon>
        <taxon>eudicotyledons</taxon>
        <taxon>Gunneridae</taxon>
        <taxon>Pentapetalae</taxon>
        <taxon>asterids</taxon>
        <taxon>campanulids</taxon>
        <taxon>Asterales</taxon>
        <taxon>Asteraceae</taxon>
        <taxon>Asteroideae</taxon>
        <taxon>Heliantheae alliance</taxon>
        <taxon>Tageteae</taxon>
        <taxon>Tagetes</taxon>
    </lineage>
</organism>
<proteinExistence type="predicted"/>
<feature type="compositionally biased region" description="Basic and acidic residues" evidence="1">
    <location>
        <begin position="1"/>
        <end position="19"/>
    </location>
</feature>
<protein>
    <submittedName>
        <fullName evidence="2">Uncharacterized protein</fullName>
    </submittedName>
</protein>
<sequence>MTRGSGGEERRRGGKEGSRGRGWLLVVEMGEGEEVGNEDGARRRGRQRRQEPSLLRRERDEKDEEDVKRDPLLLP</sequence>
<reference evidence="2" key="1">
    <citation type="journal article" date="2023" name="bioRxiv">
        <title>Improved chromosome-level genome assembly for marigold (Tagetes erecta).</title>
        <authorList>
            <person name="Jiang F."/>
            <person name="Yuan L."/>
            <person name="Wang S."/>
            <person name="Wang H."/>
            <person name="Xu D."/>
            <person name="Wang A."/>
            <person name="Fan W."/>
        </authorList>
    </citation>
    <scope>NUCLEOTIDE SEQUENCE</scope>
    <source>
        <strain evidence="2">WSJ</strain>
        <tissue evidence="2">Leaf</tissue>
    </source>
</reference>
<evidence type="ECO:0000256" key="1">
    <source>
        <dbReference type="SAM" id="MobiDB-lite"/>
    </source>
</evidence>
<feature type="region of interest" description="Disordered" evidence="1">
    <location>
        <begin position="1"/>
        <end position="75"/>
    </location>
</feature>
<name>A0AAD8KSK7_TARER</name>
<comment type="caution">
    <text evidence="2">The sequence shown here is derived from an EMBL/GenBank/DDBJ whole genome shotgun (WGS) entry which is preliminary data.</text>
</comment>
<evidence type="ECO:0000313" key="2">
    <source>
        <dbReference type="EMBL" id="KAK1428317.1"/>
    </source>
</evidence>